<dbReference type="GO" id="GO:0006635">
    <property type="term" value="P:fatty acid beta-oxidation"/>
    <property type="evidence" value="ECO:0007669"/>
    <property type="project" value="UniProtKB-UniPathway"/>
</dbReference>
<organism evidence="7 8">
    <name type="scientific">Comamonas serinivorans</name>
    <dbReference type="NCBI Taxonomy" id="1082851"/>
    <lineage>
        <taxon>Bacteria</taxon>
        <taxon>Pseudomonadati</taxon>
        <taxon>Pseudomonadota</taxon>
        <taxon>Betaproteobacteria</taxon>
        <taxon>Burkholderiales</taxon>
        <taxon>Comamonadaceae</taxon>
        <taxon>Comamonas</taxon>
    </lineage>
</organism>
<dbReference type="InterPro" id="IPR014748">
    <property type="entry name" value="Enoyl-CoA_hydra_C"/>
</dbReference>
<keyword evidence="3" id="KW-0276">Fatty acid metabolism</keyword>
<keyword evidence="5" id="KW-0413">Isomerase</keyword>
<accession>A0A1Y0ELD9</accession>
<dbReference type="EMBL" id="CP021455">
    <property type="protein sequence ID" value="ARU04463.1"/>
    <property type="molecule type" value="Genomic_DNA"/>
</dbReference>
<dbReference type="UniPathway" id="UPA00659"/>
<dbReference type="Proteomes" id="UP000196138">
    <property type="component" value="Chromosome"/>
</dbReference>
<dbReference type="CDD" id="cd06558">
    <property type="entry name" value="crotonase-like"/>
    <property type="match status" value="1"/>
</dbReference>
<name>A0A1Y0ELD9_9BURK</name>
<dbReference type="EC" id="4.2.1.17" evidence="7"/>
<evidence type="ECO:0000313" key="8">
    <source>
        <dbReference type="Proteomes" id="UP000196138"/>
    </source>
</evidence>
<dbReference type="PROSITE" id="PS00166">
    <property type="entry name" value="ENOYL_COA_HYDRATASE"/>
    <property type="match status" value="1"/>
</dbReference>
<evidence type="ECO:0000256" key="3">
    <source>
        <dbReference type="ARBA" id="ARBA00022832"/>
    </source>
</evidence>
<dbReference type="OrthoDB" id="4608673at2"/>
<dbReference type="SUPFAM" id="SSF52096">
    <property type="entry name" value="ClpP/crotonase"/>
    <property type="match status" value="1"/>
</dbReference>
<dbReference type="Pfam" id="PF00378">
    <property type="entry name" value="ECH_1"/>
    <property type="match status" value="1"/>
</dbReference>
<dbReference type="Gene3D" id="1.10.12.10">
    <property type="entry name" value="Lyase 2-enoyl-coa Hydratase, Chain A, domain 2"/>
    <property type="match status" value="1"/>
</dbReference>
<gene>
    <name evidence="7" type="ORF">CCO03_07035</name>
</gene>
<dbReference type="InterPro" id="IPR018376">
    <property type="entry name" value="Enoyl-CoA_hyd/isom_CS"/>
</dbReference>
<dbReference type="InterPro" id="IPR001753">
    <property type="entry name" value="Enoyl-CoA_hydra/iso"/>
</dbReference>
<evidence type="ECO:0000256" key="4">
    <source>
        <dbReference type="ARBA" id="ARBA00023098"/>
    </source>
</evidence>
<dbReference type="PANTHER" id="PTHR43149:SF1">
    <property type="entry name" value="DELTA(3,5)-DELTA(2,4)-DIENOYL-COA ISOMERASE, MITOCHONDRIAL"/>
    <property type="match status" value="1"/>
</dbReference>
<dbReference type="AlphaFoldDB" id="A0A1Y0ELD9"/>
<dbReference type="Gene3D" id="3.90.226.10">
    <property type="entry name" value="2-enoyl-CoA Hydratase, Chain A, domain 1"/>
    <property type="match status" value="1"/>
</dbReference>
<keyword evidence="4" id="KW-0443">Lipid metabolism</keyword>
<dbReference type="RefSeq" id="WP_087279083.1">
    <property type="nucleotide sequence ID" value="NZ_CP021455.1"/>
</dbReference>
<keyword evidence="7" id="KW-0456">Lyase</keyword>
<comment type="pathway">
    <text evidence="1">Lipid metabolism; fatty acid beta-oxidation.</text>
</comment>
<dbReference type="GO" id="GO:0016853">
    <property type="term" value="F:isomerase activity"/>
    <property type="evidence" value="ECO:0007669"/>
    <property type="project" value="UniProtKB-KW"/>
</dbReference>
<dbReference type="KEGG" id="cser:CCO03_07035"/>
<dbReference type="NCBIfam" id="NF005699">
    <property type="entry name" value="PRK07509.1"/>
    <property type="match status" value="1"/>
</dbReference>
<evidence type="ECO:0000256" key="2">
    <source>
        <dbReference type="ARBA" id="ARBA00005254"/>
    </source>
</evidence>
<dbReference type="GO" id="GO:0004300">
    <property type="term" value="F:enoyl-CoA hydratase activity"/>
    <property type="evidence" value="ECO:0007669"/>
    <property type="project" value="UniProtKB-EC"/>
</dbReference>
<evidence type="ECO:0000256" key="6">
    <source>
        <dbReference type="RuleBase" id="RU003707"/>
    </source>
</evidence>
<evidence type="ECO:0000256" key="5">
    <source>
        <dbReference type="ARBA" id="ARBA00023235"/>
    </source>
</evidence>
<keyword evidence="8" id="KW-1185">Reference proteome</keyword>
<evidence type="ECO:0000313" key="7">
    <source>
        <dbReference type="EMBL" id="ARU04463.1"/>
    </source>
</evidence>
<dbReference type="InterPro" id="IPR029045">
    <property type="entry name" value="ClpP/crotonase-like_dom_sf"/>
</dbReference>
<sequence length="271" mass="29071">MNDRVLIEQLPHGVAHVQLVREDKLNAIDPEMLTALNGAIAELQVKPGLRAIVVSGRGRAFSAGYDFASFKRFRDAAEPGGPAYRDVSTRTHGLCNVTQNAFWGWHELPVPVIAAVHGVAFGAGLQLALSADIRLATADVQLSVMEIKWGLVPDLTGMARFRRLVRDDVARELTFTGRIVRGDEAQGLGLVSRVVADPLAEALALAAQIGQKNPAAIRAGKRLLNASESFDVSTGELLLAESVEQQALIGTPNQAEAVTANLEKRAPVFQD</sequence>
<dbReference type="InterPro" id="IPR045002">
    <property type="entry name" value="Ech1-like"/>
</dbReference>
<protein>
    <submittedName>
        <fullName evidence="7">Enoyl-CoA hydratase</fullName>
        <ecNumber evidence="7">4.2.1.17</ecNumber>
    </submittedName>
</protein>
<comment type="similarity">
    <text evidence="2 6">Belongs to the enoyl-CoA hydratase/isomerase family.</text>
</comment>
<dbReference type="PANTHER" id="PTHR43149">
    <property type="entry name" value="ENOYL-COA HYDRATASE"/>
    <property type="match status" value="1"/>
</dbReference>
<reference evidence="7 8" key="1">
    <citation type="submission" date="2017-05" db="EMBL/GenBank/DDBJ databases">
        <authorList>
            <person name="Song R."/>
            <person name="Chenine A.L."/>
            <person name="Ruprecht R.M."/>
        </authorList>
    </citation>
    <scope>NUCLEOTIDE SEQUENCE [LARGE SCALE GENOMIC DNA]</scope>
    <source>
        <strain evidence="7 8">DSM 26136</strain>
    </source>
</reference>
<proteinExistence type="inferred from homology"/>
<evidence type="ECO:0000256" key="1">
    <source>
        <dbReference type="ARBA" id="ARBA00005005"/>
    </source>
</evidence>